<accession>A0A9D4FF34</accession>
<feature type="domain" description="B box-type" evidence="2">
    <location>
        <begin position="24"/>
        <end position="58"/>
    </location>
</feature>
<gene>
    <name evidence="3" type="ORF">DPMN_150717</name>
</gene>
<dbReference type="Pfam" id="PF00643">
    <property type="entry name" value="zf-B_box"/>
    <property type="match status" value="1"/>
</dbReference>
<dbReference type="Gene3D" id="3.30.160.60">
    <property type="entry name" value="Classic Zinc Finger"/>
    <property type="match status" value="1"/>
</dbReference>
<dbReference type="PROSITE" id="PS50119">
    <property type="entry name" value="ZF_BBOX"/>
    <property type="match status" value="1"/>
</dbReference>
<sequence length="58" mass="6862">MFKTHCLVDREEIQIWPVAKATEDVLTRCQEHNNETLTVFCEDHTELCCIKCVTENHR</sequence>
<dbReference type="GO" id="GO:0008270">
    <property type="term" value="F:zinc ion binding"/>
    <property type="evidence" value="ECO:0007669"/>
    <property type="project" value="UniProtKB-KW"/>
</dbReference>
<evidence type="ECO:0000313" key="4">
    <source>
        <dbReference type="Proteomes" id="UP000828390"/>
    </source>
</evidence>
<keyword evidence="4" id="KW-1185">Reference proteome</keyword>
<dbReference type="InterPro" id="IPR000315">
    <property type="entry name" value="Znf_B-box"/>
</dbReference>
<dbReference type="SUPFAM" id="SSF57845">
    <property type="entry name" value="B-box zinc-binding domain"/>
    <property type="match status" value="1"/>
</dbReference>
<keyword evidence="1" id="KW-0863">Zinc-finger</keyword>
<organism evidence="3 4">
    <name type="scientific">Dreissena polymorpha</name>
    <name type="common">Zebra mussel</name>
    <name type="synonym">Mytilus polymorpha</name>
    <dbReference type="NCBI Taxonomy" id="45954"/>
    <lineage>
        <taxon>Eukaryota</taxon>
        <taxon>Metazoa</taxon>
        <taxon>Spiralia</taxon>
        <taxon>Lophotrochozoa</taxon>
        <taxon>Mollusca</taxon>
        <taxon>Bivalvia</taxon>
        <taxon>Autobranchia</taxon>
        <taxon>Heteroconchia</taxon>
        <taxon>Euheterodonta</taxon>
        <taxon>Imparidentia</taxon>
        <taxon>Neoheterodontei</taxon>
        <taxon>Myida</taxon>
        <taxon>Dreissenoidea</taxon>
        <taxon>Dreissenidae</taxon>
        <taxon>Dreissena</taxon>
    </lineage>
</organism>
<keyword evidence="1" id="KW-0862">Zinc</keyword>
<evidence type="ECO:0000259" key="2">
    <source>
        <dbReference type="PROSITE" id="PS50119"/>
    </source>
</evidence>
<dbReference type="AlphaFoldDB" id="A0A9D4FF34"/>
<keyword evidence="1" id="KW-0479">Metal-binding</keyword>
<evidence type="ECO:0000313" key="3">
    <source>
        <dbReference type="EMBL" id="KAH3797142.1"/>
    </source>
</evidence>
<name>A0A9D4FF34_DREPO</name>
<dbReference type="Proteomes" id="UP000828390">
    <property type="component" value="Unassembled WGS sequence"/>
</dbReference>
<comment type="caution">
    <text evidence="3">The sequence shown here is derived from an EMBL/GenBank/DDBJ whole genome shotgun (WGS) entry which is preliminary data.</text>
</comment>
<reference evidence="3" key="2">
    <citation type="submission" date="2020-11" db="EMBL/GenBank/DDBJ databases">
        <authorList>
            <person name="McCartney M.A."/>
            <person name="Auch B."/>
            <person name="Kono T."/>
            <person name="Mallez S."/>
            <person name="Becker A."/>
            <person name="Gohl D.M."/>
            <person name="Silverstein K.A.T."/>
            <person name="Koren S."/>
            <person name="Bechman K.B."/>
            <person name="Herman A."/>
            <person name="Abrahante J.E."/>
            <person name="Garbe J."/>
        </authorList>
    </citation>
    <scope>NUCLEOTIDE SEQUENCE</scope>
    <source>
        <strain evidence="3">Duluth1</strain>
        <tissue evidence="3">Whole animal</tissue>
    </source>
</reference>
<dbReference type="EMBL" id="JAIWYP010000007">
    <property type="protein sequence ID" value="KAH3797142.1"/>
    <property type="molecule type" value="Genomic_DNA"/>
</dbReference>
<proteinExistence type="predicted"/>
<reference evidence="3" key="1">
    <citation type="journal article" date="2019" name="bioRxiv">
        <title>The Genome of the Zebra Mussel, Dreissena polymorpha: A Resource for Invasive Species Research.</title>
        <authorList>
            <person name="McCartney M.A."/>
            <person name="Auch B."/>
            <person name="Kono T."/>
            <person name="Mallez S."/>
            <person name="Zhang Y."/>
            <person name="Obille A."/>
            <person name="Becker A."/>
            <person name="Abrahante J.E."/>
            <person name="Garbe J."/>
            <person name="Badalamenti J.P."/>
            <person name="Herman A."/>
            <person name="Mangelson H."/>
            <person name="Liachko I."/>
            <person name="Sullivan S."/>
            <person name="Sone E.D."/>
            <person name="Koren S."/>
            <person name="Silverstein K.A.T."/>
            <person name="Beckman K.B."/>
            <person name="Gohl D.M."/>
        </authorList>
    </citation>
    <scope>NUCLEOTIDE SEQUENCE</scope>
    <source>
        <strain evidence="3">Duluth1</strain>
        <tissue evidence="3">Whole animal</tissue>
    </source>
</reference>
<protein>
    <recommendedName>
        <fullName evidence="2">B box-type domain-containing protein</fullName>
    </recommendedName>
</protein>
<evidence type="ECO:0000256" key="1">
    <source>
        <dbReference type="PROSITE-ProRule" id="PRU00024"/>
    </source>
</evidence>